<gene>
    <name evidence="2" type="ORF">G3580_08445</name>
</gene>
<name>A0A6C1B3U8_9RHOO</name>
<feature type="compositionally biased region" description="Basic and acidic residues" evidence="1">
    <location>
        <begin position="22"/>
        <end position="38"/>
    </location>
</feature>
<sequence length="65" mass="6786">MNISTVTAAISPAATTPMRSAATEKTESREPDGDRDDTTVQSRSSTQPTPNLLGQPVGTIINTQA</sequence>
<dbReference type="Proteomes" id="UP000501991">
    <property type="component" value="Chromosome"/>
</dbReference>
<evidence type="ECO:0000256" key="1">
    <source>
        <dbReference type="SAM" id="MobiDB-lite"/>
    </source>
</evidence>
<feature type="compositionally biased region" description="Polar residues" evidence="1">
    <location>
        <begin position="39"/>
        <end position="52"/>
    </location>
</feature>
<dbReference type="RefSeq" id="WP_173764833.1">
    <property type="nucleotide sequence ID" value="NZ_CP048836.1"/>
</dbReference>
<organism evidence="2 3">
    <name type="scientific">Nitrogeniibacter mangrovi</name>
    <dbReference type="NCBI Taxonomy" id="2016596"/>
    <lineage>
        <taxon>Bacteria</taxon>
        <taxon>Pseudomonadati</taxon>
        <taxon>Pseudomonadota</taxon>
        <taxon>Betaproteobacteria</taxon>
        <taxon>Rhodocyclales</taxon>
        <taxon>Zoogloeaceae</taxon>
        <taxon>Nitrogeniibacter</taxon>
    </lineage>
</organism>
<feature type="compositionally biased region" description="Polar residues" evidence="1">
    <location>
        <begin position="1"/>
        <end position="18"/>
    </location>
</feature>
<keyword evidence="3" id="KW-1185">Reference proteome</keyword>
<accession>A0A6C1B3U8</accession>
<feature type="region of interest" description="Disordered" evidence="1">
    <location>
        <begin position="1"/>
        <end position="65"/>
    </location>
</feature>
<evidence type="ECO:0000313" key="2">
    <source>
        <dbReference type="EMBL" id="QID17669.1"/>
    </source>
</evidence>
<dbReference type="AlphaFoldDB" id="A0A6C1B3U8"/>
<reference evidence="2 3" key="1">
    <citation type="submission" date="2020-02" db="EMBL/GenBank/DDBJ databases">
        <title>Nitrogenibacter mangrovi gen. nov., sp. nov. isolated from mangrove sediment, a denitrifying betaproteobacterium.</title>
        <authorList>
            <person name="Liao H."/>
            <person name="Tian Y."/>
        </authorList>
    </citation>
    <scope>NUCLEOTIDE SEQUENCE [LARGE SCALE GENOMIC DNA]</scope>
    <source>
        <strain evidence="2 3">M9-3-2</strain>
    </source>
</reference>
<proteinExistence type="predicted"/>
<dbReference type="EMBL" id="CP048836">
    <property type="protein sequence ID" value="QID17669.1"/>
    <property type="molecule type" value="Genomic_DNA"/>
</dbReference>
<dbReference type="KEGG" id="azq:G3580_08445"/>
<protein>
    <submittedName>
        <fullName evidence="2">Uncharacterized protein</fullName>
    </submittedName>
</protein>
<evidence type="ECO:0000313" key="3">
    <source>
        <dbReference type="Proteomes" id="UP000501991"/>
    </source>
</evidence>